<protein>
    <submittedName>
        <fullName evidence="1">Uncharacterized protein</fullName>
    </submittedName>
</protein>
<dbReference type="AlphaFoldDB" id="A0A5K1IYI9"/>
<dbReference type="InterPro" id="IPR010982">
    <property type="entry name" value="Lambda_DNA-bd_dom_sf"/>
</dbReference>
<sequence length="82" mass="9242">MENETKRVSHSEVLKALMNDSDKTATDISRKLGLNRSYVTNTAARNNVRIETLATIAAAYGYDLALINRETNETRYIIEPPK</sequence>
<dbReference type="Pfam" id="PF13443">
    <property type="entry name" value="HTH_26"/>
    <property type="match status" value="1"/>
</dbReference>
<name>A0A5K1IYI9_9ACTN</name>
<dbReference type="GO" id="GO:0003677">
    <property type="term" value="F:DNA binding"/>
    <property type="evidence" value="ECO:0007669"/>
    <property type="project" value="InterPro"/>
</dbReference>
<gene>
    <name evidence="1" type="ORF">LMKDKBCB_02240</name>
</gene>
<dbReference type="EMBL" id="CABWIH010000054">
    <property type="protein sequence ID" value="VWM01989.1"/>
    <property type="molecule type" value="Genomic_DNA"/>
</dbReference>
<accession>A0A5K1IYI9</accession>
<dbReference type="CDD" id="cd00093">
    <property type="entry name" value="HTH_XRE"/>
    <property type="match status" value="1"/>
</dbReference>
<evidence type="ECO:0000313" key="1">
    <source>
        <dbReference type="EMBL" id="VWM01989.1"/>
    </source>
</evidence>
<dbReference type="InterPro" id="IPR001387">
    <property type="entry name" value="Cro/C1-type_HTH"/>
</dbReference>
<evidence type="ECO:0000313" key="2">
    <source>
        <dbReference type="Proteomes" id="UP000330807"/>
    </source>
</evidence>
<dbReference type="SUPFAM" id="SSF47413">
    <property type="entry name" value="lambda repressor-like DNA-binding domains"/>
    <property type="match status" value="1"/>
</dbReference>
<dbReference type="RefSeq" id="WP_152078089.1">
    <property type="nucleotide sequence ID" value="NZ_CABWIH010000054.1"/>
</dbReference>
<proteinExistence type="predicted"/>
<organism evidence="1 2">
    <name type="scientific">Collinsella aerofaciens</name>
    <dbReference type="NCBI Taxonomy" id="74426"/>
    <lineage>
        <taxon>Bacteria</taxon>
        <taxon>Bacillati</taxon>
        <taxon>Actinomycetota</taxon>
        <taxon>Coriobacteriia</taxon>
        <taxon>Coriobacteriales</taxon>
        <taxon>Coriobacteriaceae</taxon>
        <taxon>Collinsella</taxon>
    </lineage>
</organism>
<dbReference type="Gene3D" id="1.10.260.40">
    <property type="entry name" value="lambda repressor-like DNA-binding domains"/>
    <property type="match status" value="1"/>
</dbReference>
<reference evidence="1 2" key="1">
    <citation type="submission" date="2019-10" db="EMBL/GenBank/DDBJ databases">
        <authorList>
            <person name="Wolf R A."/>
        </authorList>
    </citation>
    <scope>NUCLEOTIDE SEQUENCE [LARGE SCALE GENOMIC DNA]</scope>
    <source>
        <strain evidence="1">Collinsella_aerofaciens_AK_138A</strain>
    </source>
</reference>
<dbReference type="PROSITE" id="PS50943">
    <property type="entry name" value="HTH_CROC1"/>
    <property type="match status" value="1"/>
</dbReference>
<dbReference type="Proteomes" id="UP000330807">
    <property type="component" value="Unassembled WGS sequence"/>
</dbReference>